<feature type="region of interest" description="Disordered" evidence="6">
    <location>
        <begin position="40"/>
        <end position="117"/>
    </location>
</feature>
<feature type="domain" description="C2H2-type" evidence="7">
    <location>
        <begin position="168"/>
        <end position="195"/>
    </location>
</feature>
<dbReference type="InterPro" id="IPR013087">
    <property type="entry name" value="Znf_C2H2_type"/>
</dbReference>
<feature type="region of interest" description="Disordered" evidence="6">
    <location>
        <begin position="327"/>
        <end position="354"/>
    </location>
</feature>
<protein>
    <submittedName>
        <fullName evidence="8">Zinc finger protein 569</fullName>
    </submittedName>
</protein>
<feature type="domain" description="C2H2-type" evidence="7">
    <location>
        <begin position="196"/>
        <end position="223"/>
    </location>
</feature>
<evidence type="ECO:0000256" key="3">
    <source>
        <dbReference type="ARBA" id="ARBA00022771"/>
    </source>
</evidence>
<reference evidence="8 9" key="1">
    <citation type="journal article" date="2019" name="Sci. Rep.">
        <title>Orb-weaving spider Araneus ventricosus genome elucidates the spidroin gene catalogue.</title>
        <authorList>
            <person name="Kono N."/>
            <person name="Nakamura H."/>
            <person name="Ohtoshi R."/>
            <person name="Moran D.A.P."/>
            <person name="Shinohara A."/>
            <person name="Yoshida Y."/>
            <person name="Fujiwara M."/>
            <person name="Mori M."/>
            <person name="Tomita M."/>
            <person name="Arakawa K."/>
        </authorList>
    </citation>
    <scope>NUCLEOTIDE SEQUENCE [LARGE SCALE GENOMIC DNA]</scope>
</reference>
<evidence type="ECO:0000259" key="7">
    <source>
        <dbReference type="PROSITE" id="PS50157"/>
    </source>
</evidence>
<dbReference type="PROSITE" id="PS00028">
    <property type="entry name" value="ZINC_FINGER_C2H2_1"/>
    <property type="match status" value="4"/>
</dbReference>
<dbReference type="PANTHER" id="PTHR24379:SF121">
    <property type="entry name" value="C2H2-TYPE DOMAIN-CONTAINING PROTEIN"/>
    <property type="match status" value="1"/>
</dbReference>
<gene>
    <name evidence="8" type="primary">ZNF569_18</name>
    <name evidence="8" type="ORF">AVEN_137977_1</name>
</gene>
<evidence type="ECO:0000256" key="4">
    <source>
        <dbReference type="ARBA" id="ARBA00022833"/>
    </source>
</evidence>
<dbReference type="Gene3D" id="3.30.160.60">
    <property type="entry name" value="Classic Zinc Finger"/>
    <property type="match status" value="3"/>
</dbReference>
<evidence type="ECO:0000313" key="9">
    <source>
        <dbReference type="Proteomes" id="UP000499080"/>
    </source>
</evidence>
<comment type="caution">
    <text evidence="8">The sequence shown here is derived from an EMBL/GenBank/DDBJ whole genome shotgun (WGS) entry which is preliminary data.</text>
</comment>
<feature type="compositionally biased region" description="Acidic residues" evidence="6">
    <location>
        <begin position="328"/>
        <end position="352"/>
    </location>
</feature>
<sequence length="558" mass="64182">MLNNSKKSGACICQFSFVFGFKFNYYAELTIIMPSRKAPQKGLGMASSEASQKSSERPLRKASQKCLELFNKVSQKSSGRPSRKASQKSVEMLPNEASQKSLQKPSRKASQKSLESKTKAVVLASQKNLKSNSKAVVRRQSVICMICKKSFTSKKKLKDHNTKHHFFRHCPNCPKTFQQTRKFMLHLRSHLEDHPYECKICLECFNKKGDLLIHKKGHKNPRRLHCDMCSEVFPHMASLNRHRLVHNGPPYVCEDCGAAFSNIPDITVHSKNHVHRCFFCPKEVVTFPSNFDLSFHMSRVHPLQECDPNESEVMDSLEPCVSTGAVNLEEDSGSDSMEDLPSGDDDESDADIDNNYQRDAVEPVYNLKRKDKFICFICFDLYPSCELLKFHMKAHKWYPCNSCPRFFADAETLAQHECNFVEVPSFRCEICNTEIKCENCKKNCTKMRGDISEAYTNDLQSIVSRFPELPRVPSNYCDAAERTLLYNFIEHVKYQKEPLDVQSFNHIGFHNKCLEQILKNPGVRYLFPREYIPYIEDLYSKFQDLSQTLCNQLNNTLA</sequence>
<dbReference type="Proteomes" id="UP000499080">
    <property type="component" value="Unassembled WGS sequence"/>
</dbReference>
<proteinExistence type="predicted"/>
<dbReference type="SUPFAM" id="SSF57667">
    <property type="entry name" value="beta-beta-alpha zinc fingers"/>
    <property type="match status" value="2"/>
</dbReference>
<dbReference type="AlphaFoldDB" id="A0A4Y2G8L4"/>
<name>A0A4Y2G8L4_ARAVE</name>
<accession>A0A4Y2G8L4</accession>
<evidence type="ECO:0000313" key="8">
    <source>
        <dbReference type="EMBL" id="GBM48969.1"/>
    </source>
</evidence>
<feature type="domain" description="C2H2-type" evidence="7">
    <location>
        <begin position="142"/>
        <end position="164"/>
    </location>
</feature>
<keyword evidence="3 5" id="KW-0863">Zinc-finger</keyword>
<dbReference type="PANTHER" id="PTHR24379">
    <property type="entry name" value="KRAB AND ZINC FINGER DOMAIN-CONTAINING"/>
    <property type="match status" value="1"/>
</dbReference>
<dbReference type="PROSITE" id="PS50157">
    <property type="entry name" value="ZINC_FINGER_C2H2_2"/>
    <property type="match status" value="5"/>
</dbReference>
<evidence type="ECO:0000256" key="6">
    <source>
        <dbReference type="SAM" id="MobiDB-lite"/>
    </source>
</evidence>
<dbReference type="EMBL" id="BGPR01001235">
    <property type="protein sequence ID" value="GBM48969.1"/>
    <property type="molecule type" value="Genomic_DNA"/>
</dbReference>
<feature type="domain" description="C2H2-type" evidence="7">
    <location>
        <begin position="251"/>
        <end position="275"/>
    </location>
</feature>
<feature type="domain" description="C2H2-type" evidence="7">
    <location>
        <begin position="224"/>
        <end position="251"/>
    </location>
</feature>
<dbReference type="GO" id="GO:0008270">
    <property type="term" value="F:zinc ion binding"/>
    <property type="evidence" value="ECO:0007669"/>
    <property type="project" value="UniProtKB-KW"/>
</dbReference>
<keyword evidence="4" id="KW-0862">Zinc</keyword>
<dbReference type="SMART" id="SM00355">
    <property type="entry name" value="ZnF_C2H2"/>
    <property type="match status" value="8"/>
</dbReference>
<organism evidence="8 9">
    <name type="scientific">Araneus ventricosus</name>
    <name type="common">Orbweaver spider</name>
    <name type="synonym">Epeira ventricosa</name>
    <dbReference type="NCBI Taxonomy" id="182803"/>
    <lineage>
        <taxon>Eukaryota</taxon>
        <taxon>Metazoa</taxon>
        <taxon>Ecdysozoa</taxon>
        <taxon>Arthropoda</taxon>
        <taxon>Chelicerata</taxon>
        <taxon>Arachnida</taxon>
        <taxon>Araneae</taxon>
        <taxon>Araneomorphae</taxon>
        <taxon>Entelegynae</taxon>
        <taxon>Araneoidea</taxon>
        <taxon>Araneidae</taxon>
        <taxon>Araneus</taxon>
    </lineage>
</organism>
<keyword evidence="1" id="KW-0479">Metal-binding</keyword>
<evidence type="ECO:0000256" key="2">
    <source>
        <dbReference type="ARBA" id="ARBA00022737"/>
    </source>
</evidence>
<evidence type="ECO:0000256" key="1">
    <source>
        <dbReference type="ARBA" id="ARBA00022723"/>
    </source>
</evidence>
<dbReference type="InterPro" id="IPR036236">
    <property type="entry name" value="Znf_C2H2_sf"/>
</dbReference>
<evidence type="ECO:0000256" key="5">
    <source>
        <dbReference type="PROSITE-ProRule" id="PRU00042"/>
    </source>
</evidence>
<keyword evidence="2" id="KW-0677">Repeat</keyword>
<keyword evidence="9" id="KW-1185">Reference proteome</keyword>
<dbReference type="OrthoDB" id="6437496at2759"/>